<sequence>MFDDNSSESVGFEPQTNNEKSPKAANIQTEHVVYESDEVQVVETKSIETQTVNEPIKPPQYNHDSLVEFLQRITPGVLQFLDEQHGSNAFDDYDVGSNGESTVNIQLINRLNSLEMSDFKGKISSVTWSTGGGTLAVAHSATHHDTWCNDLTKIEFYNLSKDNLLMSTPSKTLEASSCVTSLFYHPEEPSIIAAGLFNGDVLVWNLRDESSITPLQVCTHGDLVSQVQWNLRIFNDVSALVTSSAEGYIFIHKLSVQFTQATLVKRYKIAKEKNPAEKARPHSASGSKDRAAEAGLSITCFDFSSKEANLFVVGTLCGGLYKCKLDQAVSVEGDENIFDPVVNEYDRHKGTVTCIKSAPTQNIFVSCASDKEIRIYDFDQPASLKAITTESTLVQLTWCFGNPDIFLAYGAGAEIKFFNVKTGRPLSKIMLYSENRENASCLSFNPKREMVAIGDTRGNLEVWRMPRKIAQ</sequence>
<keyword evidence="3 5" id="KW-0853">WD repeat</keyword>
<dbReference type="Proteomes" id="UP000002358">
    <property type="component" value="Chromosome 1"/>
</dbReference>
<dbReference type="Pfam" id="PF00400">
    <property type="entry name" value="WD40"/>
    <property type="match status" value="1"/>
</dbReference>
<accession>A0A7M7Q9W0</accession>
<feature type="repeat" description="WD" evidence="5">
    <location>
        <begin position="345"/>
        <end position="386"/>
    </location>
</feature>
<keyword evidence="8" id="KW-1185">Reference proteome</keyword>
<dbReference type="GO" id="GO:0045504">
    <property type="term" value="F:dynein heavy chain binding"/>
    <property type="evidence" value="ECO:0007669"/>
    <property type="project" value="TreeGrafter"/>
</dbReference>
<proteinExistence type="predicted"/>
<keyword evidence="2" id="KW-0963">Cytoplasm</keyword>
<dbReference type="InterPro" id="IPR015943">
    <property type="entry name" value="WD40/YVTN_repeat-like_dom_sf"/>
</dbReference>
<dbReference type="GO" id="GO:0005868">
    <property type="term" value="C:cytoplasmic dynein complex"/>
    <property type="evidence" value="ECO:0007669"/>
    <property type="project" value="TreeGrafter"/>
</dbReference>
<dbReference type="OrthoDB" id="445052at2759"/>
<dbReference type="PANTHER" id="PTHR12442:SF26">
    <property type="entry name" value="CYTOPLASMIC DYNEIN 2 INTERMEDIATE CHAIN 2"/>
    <property type="match status" value="1"/>
</dbReference>
<evidence type="ECO:0000313" key="7">
    <source>
        <dbReference type="EnsemblMetazoa" id="XP_031784115"/>
    </source>
</evidence>
<name>A0A7M7Q9W0_NASVI</name>
<evidence type="ECO:0000256" key="4">
    <source>
        <dbReference type="ARBA" id="ARBA00022737"/>
    </source>
</evidence>
<evidence type="ECO:0000256" key="1">
    <source>
        <dbReference type="ARBA" id="ARBA00004496"/>
    </source>
</evidence>
<dbReference type="PROSITE" id="PS50082">
    <property type="entry name" value="WD_REPEATS_2"/>
    <property type="match status" value="1"/>
</dbReference>
<dbReference type="InterPro" id="IPR036322">
    <property type="entry name" value="WD40_repeat_dom_sf"/>
</dbReference>
<dbReference type="SUPFAM" id="SSF50978">
    <property type="entry name" value="WD40 repeat-like"/>
    <property type="match status" value="1"/>
</dbReference>
<evidence type="ECO:0000313" key="8">
    <source>
        <dbReference type="Proteomes" id="UP000002358"/>
    </source>
</evidence>
<dbReference type="GeneID" id="100678898"/>
<feature type="region of interest" description="Disordered" evidence="6">
    <location>
        <begin position="1"/>
        <end position="26"/>
    </location>
</feature>
<dbReference type="InterPro" id="IPR050687">
    <property type="entry name" value="Dynein_IC"/>
</dbReference>
<evidence type="ECO:0000256" key="2">
    <source>
        <dbReference type="ARBA" id="ARBA00022490"/>
    </source>
</evidence>
<keyword evidence="4" id="KW-0677">Repeat</keyword>
<dbReference type="GO" id="GO:0097014">
    <property type="term" value="C:ciliary plasm"/>
    <property type="evidence" value="ECO:0007669"/>
    <property type="project" value="TreeGrafter"/>
</dbReference>
<evidence type="ECO:0000256" key="5">
    <source>
        <dbReference type="PROSITE-ProRule" id="PRU00221"/>
    </source>
</evidence>
<evidence type="ECO:0000256" key="6">
    <source>
        <dbReference type="SAM" id="MobiDB-lite"/>
    </source>
</evidence>
<dbReference type="AlphaFoldDB" id="A0A7M7Q9W0"/>
<evidence type="ECO:0008006" key="9">
    <source>
        <dbReference type="Google" id="ProtNLM"/>
    </source>
</evidence>
<dbReference type="SMR" id="A0A7M7Q9W0"/>
<dbReference type="Gene3D" id="2.130.10.10">
    <property type="entry name" value="YVTN repeat-like/Quinoprotein amine dehydrogenase"/>
    <property type="match status" value="2"/>
</dbReference>
<dbReference type="SMART" id="SM00320">
    <property type="entry name" value="WD40"/>
    <property type="match status" value="4"/>
</dbReference>
<dbReference type="InParanoid" id="A0A7M7Q9W0"/>
<evidence type="ECO:0000256" key="3">
    <source>
        <dbReference type="ARBA" id="ARBA00022574"/>
    </source>
</evidence>
<dbReference type="GO" id="GO:0045503">
    <property type="term" value="F:dynein light chain binding"/>
    <property type="evidence" value="ECO:0007669"/>
    <property type="project" value="TreeGrafter"/>
</dbReference>
<dbReference type="InterPro" id="IPR001680">
    <property type="entry name" value="WD40_rpt"/>
</dbReference>
<dbReference type="RefSeq" id="XP_031784115.1">
    <property type="nucleotide sequence ID" value="XM_031928255.1"/>
</dbReference>
<organism evidence="7 8">
    <name type="scientific">Nasonia vitripennis</name>
    <name type="common">Parasitic wasp</name>
    <dbReference type="NCBI Taxonomy" id="7425"/>
    <lineage>
        <taxon>Eukaryota</taxon>
        <taxon>Metazoa</taxon>
        <taxon>Ecdysozoa</taxon>
        <taxon>Arthropoda</taxon>
        <taxon>Hexapoda</taxon>
        <taxon>Insecta</taxon>
        <taxon>Pterygota</taxon>
        <taxon>Neoptera</taxon>
        <taxon>Endopterygota</taxon>
        <taxon>Hymenoptera</taxon>
        <taxon>Apocrita</taxon>
        <taxon>Proctotrupomorpha</taxon>
        <taxon>Chalcidoidea</taxon>
        <taxon>Pteromalidae</taxon>
        <taxon>Pteromalinae</taxon>
        <taxon>Nasonia</taxon>
    </lineage>
</organism>
<protein>
    <recommendedName>
        <fullName evidence="9">WD repeat-containing protein 34</fullName>
    </recommendedName>
</protein>
<dbReference type="GO" id="GO:0042073">
    <property type="term" value="P:intraciliary transport"/>
    <property type="evidence" value="ECO:0007669"/>
    <property type="project" value="TreeGrafter"/>
</dbReference>
<comment type="subcellular location">
    <subcellularLocation>
        <location evidence="1">Cytoplasm</location>
    </subcellularLocation>
</comment>
<reference evidence="7" key="1">
    <citation type="submission" date="2021-01" db="UniProtKB">
        <authorList>
            <consortium name="EnsemblMetazoa"/>
        </authorList>
    </citation>
    <scope>IDENTIFICATION</scope>
</reference>
<dbReference type="EnsemblMetazoa" id="XM_031928255">
    <property type="protein sequence ID" value="XP_031784115"/>
    <property type="gene ID" value="LOC100678898"/>
</dbReference>
<dbReference type="KEGG" id="nvi:100678898"/>
<dbReference type="PANTHER" id="PTHR12442">
    <property type="entry name" value="DYNEIN INTERMEDIATE CHAIN"/>
    <property type="match status" value="1"/>
</dbReference>